<dbReference type="SMART" id="SM00020">
    <property type="entry name" value="Tryp_SPc"/>
    <property type="match status" value="1"/>
</dbReference>
<organism evidence="4 5">
    <name type="scientific">Lentzea indica</name>
    <dbReference type="NCBI Taxonomy" id="2604800"/>
    <lineage>
        <taxon>Bacteria</taxon>
        <taxon>Bacillati</taxon>
        <taxon>Actinomycetota</taxon>
        <taxon>Actinomycetes</taxon>
        <taxon>Pseudonocardiales</taxon>
        <taxon>Pseudonocardiaceae</taxon>
        <taxon>Lentzea</taxon>
    </lineage>
</organism>
<dbReference type="Proteomes" id="UP001515943">
    <property type="component" value="Unassembled WGS sequence"/>
</dbReference>
<dbReference type="Gene3D" id="2.40.10.10">
    <property type="entry name" value="Trypsin-like serine proteases"/>
    <property type="match status" value="1"/>
</dbReference>
<keyword evidence="2" id="KW-0720">Serine protease</keyword>
<dbReference type="InterPro" id="IPR043504">
    <property type="entry name" value="Peptidase_S1_PA_chymotrypsin"/>
</dbReference>
<evidence type="ECO:0000259" key="3">
    <source>
        <dbReference type="PROSITE" id="PS50240"/>
    </source>
</evidence>
<comment type="caution">
    <text evidence="4">The sequence shown here is derived from an EMBL/GenBank/DDBJ whole genome shotgun (WGS) entry which is preliminary data.</text>
</comment>
<dbReference type="Pfam" id="PF00089">
    <property type="entry name" value="Trypsin"/>
    <property type="match status" value="1"/>
</dbReference>
<dbReference type="SUPFAM" id="SSF50494">
    <property type="entry name" value="Trypsin-like serine proteases"/>
    <property type="match status" value="1"/>
</dbReference>
<dbReference type="PRINTS" id="PR00722">
    <property type="entry name" value="CHYMOTRYPSIN"/>
</dbReference>
<evidence type="ECO:0000313" key="4">
    <source>
        <dbReference type="EMBL" id="NKE61794.1"/>
    </source>
</evidence>
<name>A0ABX1FRY5_9PSEU</name>
<gene>
    <name evidence="4" type="ORF">FXN61_35550</name>
</gene>
<dbReference type="EMBL" id="VSRL01000197">
    <property type="protein sequence ID" value="NKE61794.1"/>
    <property type="molecule type" value="Genomic_DNA"/>
</dbReference>
<dbReference type="InterPro" id="IPR018114">
    <property type="entry name" value="TRYPSIN_HIS"/>
</dbReference>
<sequence length="586" mass="61072">MRPARLAIYASVVLLGAPLVGVGATANAIIGGEIASPAPPWTAFLEMKTKKGFLSRETETSTCTGSLIAPQWIVTAAHCVASDPDDNGSYTVMAPKGVTVHLGQTNSQNKGQKFDVTRIETLNYRQVPRSKDNDIALLRLSKPASVKPLWVLPSPAAAPNSTPAKLYGYGWTKPYDEAKAEHQKTGTLRSTKTGENLLYTDCLVGTLGRACLGEAGTPQGGGAGDSGGPWVTEVDGSPLLSVVFSGQFLDGQVERQYGEFVGDTDTLPWLRSTTGIPDLPPGRIVRDPQTAESWLLDANGFRTSIPDGGTYECLTATGHTVTNLPGAGIALIPLRSALAECGPKKVLVFGTGDYGMVEPRNNLAATLSTAGYETEVSNSLPADLSGFGAAYHVSTDALSEQDITALVAFAKSGRGLYLTGERPCCEPLNASVTSIVNQLVVSVGGITVGNQGDPFFATGKVSVNPAATGQVATRPATLDTWTVSAPGGMANVSGDNVFAHAPDGTVPVAGVWGADDVIGGGRLAVFMDINWLEFAYWDQNSATEIALNVALFLSGYASPPQVIPAATIERATVKTVEAATSLTAAR</sequence>
<accession>A0ABX1FRY5</accession>
<protein>
    <submittedName>
        <fullName evidence="4">Trypsin-like serine protease</fullName>
    </submittedName>
</protein>
<dbReference type="PANTHER" id="PTHR24253">
    <property type="entry name" value="TRANSMEMBRANE PROTEASE SERINE"/>
    <property type="match status" value="1"/>
</dbReference>
<dbReference type="PROSITE" id="PS50240">
    <property type="entry name" value="TRYPSIN_DOM"/>
    <property type="match status" value="1"/>
</dbReference>
<dbReference type="PANTHER" id="PTHR24253:SF153">
    <property type="entry name" value="SERINE PROTEASE HEPSIN"/>
    <property type="match status" value="1"/>
</dbReference>
<dbReference type="InterPro" id="IPR033116">
    <property type="entry name" value="TRYPSIN_SER"/>
</dbReference>
<proteinExistence type="predicted"/>
<dbReference type="PROSITE" id="PS00134">
    <property type="entry name" value="TRYPSIN_HIS"/>
    <property type="match status" value="1"/>
</dbReference>
<feature type="domain" description="Peptidase S1" evidence="3">
    <location>
        <begin position="29"/>
        <end position="275"/>
    </location>
</feature>
<dbReference type="InterPro" id="IPR001314">
    <property type="entry name" value="Peptidase_S1A"/>
</dbReference>
<keyword evidence="5" id="KW-1185">Reference proteome</keyword>
<keyword evidence="2" id="KW-0645">Protease</keyword>
<evidence type="ECO:0000256" key="1">
    <source>
        <dbReference type="ARBA" id="ARBA00023157"/>
    </source>
</evidence>
<keyword evidence="1" id="KW-1015">Disulfide bond</keyword>
<dbReference type="InterPro" id="IPR001254">
    <property type="entry name" value="Trypsin_dom"/>
</dbReference>
<dbReference type="RefSeq" id="WP_167978439.1">
    <property type="nucleotide sequence ID" value="NZ_VSRL01000197.1"/>
</dbReference>
<dbReference type="InterPro" id="IPR009003">
    <property type="entry name" value="Peptidase_S1_PA"/>
</dbReference>
<reference evidence="4 5" key="1">
    <citation type="submission" date="2019-08" db="EMBL/GenBank/DDBJ databases">
        <title>Lentzea from Indian Himalayas.</title>
        <authorList>
            <person name="Mandal S."/>
            <person name="Mallick Gupta A."/>
            <person name="Maiti P.K."/>
            <person name="Sarkar J."/>
            <person name="Mandal S."/>
        </authorList>
    </citation>
    <scope>NUCLEOTIDE SEQUENCE [LARGE SCALE GENOMIC DNA]</scope>
    <source>
        <strain evidence="4 5">PSKA42</strain>
    </source>
</reference>
<evidence type="ECO:0000256" key="2">
    <source>
        <dbReference type="RuleBase" id="RU363034"/>
    </source>
</evidence>
<keyword evidence="2" id="KW-0378">Hydrolase</keyword>
<dbReference type="PROSITE" id="PS00135">
    <property type="entry name" value="TRYPSIN_SER"/>
    <property type="match status" value="1"/>
</dbReference>
<evidence type="ECO:0000313" key="5">
    <source>
        <dbReference type="Proteomes" id="UP001515943"/>
    </source>
</evidence>